<dbReference type="PROSITE" id="PS50071">
    <property type="entry name" value="HOMEOBOX_2"/>
    <property type="match status" value="1"/>
</dbReference>
<dbReference type="Gene3D" id="1.10.10.60">
    <property type="entry name" value="Homeodomain-like"/>
    <property type="match status" value="1"/>
</dbReference>
<dbReference type="PROSITE" id="PS00027">
    <property type="entry name" value="HOMEOBOX_1"/>
    <property type="match status" value="1"/>
</dbReference>
<feature type="region of interest" description="Disordered" evidence="6">
    <location>
        <begin position="26"/>
        <end position="140"/>
    </location>
</feature>
<comment type="subcellular location">
    <subcellularLocation>
        <location evidence="4 5">Nucleus</location>
    </subcellularLocation>
</comment>
<evidence type="ECO:0000256" key="4">
    <source>
        <dbReference type="PROSITE-ProRule" id="PRU00108"/>
    </source>
</evidence>
<evidence type="ECO:0000256" key="1">
    <source>
        <dbReference type="ARBA" id="ARBA00023125"/>
    </source>
</evidence>
<dbReference type="InterPro" id="IPR009057">
    <property type="entry name" value="Homeodomain-like_sf"/>
</dbReference>
<gene>
    <name evidence="8" type="ORF">J0S82_007414</name>
</gene>
<keyword evidence="2 4" id="KW-0371">Homeobox</keyword>
<evidence type="ECO:0000259" key="7">
    <source>
        <dbReference type="PROSITE" id="PS50071"/>
    </source>
</evidence>
<evidence type="ECO:0000256" key="2">
    <source>
        <dbReference type="ARBA" id="ARBA00023155"/>
    </source>
</evidence>
<dbReference type="AlphaFoldDB" id="A0A8J6AJH9"/>
<comment type="caution">
    <text evidence="8">The sequence shown here is derived from an EMBL/GenBank/DDBJ whole genome shotgun (WGS) entry which is preliminary data.</text>
</comment>
<evidence type="ECO:0000256" key="5">
    <source>
        <dbReference type="RuleBase" id="RU000682"/>
    </source>
</evidence>
<dbReference type="InterPro" id="IPR001356">
    <property type="entry name" value="HD"/>
</dbReference>
<feature type="DNA-binding region" description="Homeobox" evidence="4">
    <location>
        <begin position="381"/>
        <end position="416"/>
    </location>
</feature>
<organism evidence="8 9">
    <name type="scientific">Galemys pyrenaicus</name>
    <name type="common">Iberian desman</name>
    <name type="synonym">Pyrenean desman</name>
    <dbReference type="NCBI Taxonomy" id="202257"/>
    <lineage>
        <taxon>Eukaryota</taxon>
        <taxon>Metazoa</taxon>
        <taxon>Chordata</taxon>
        <taxon>Craniata</taxon>
        <taxon>Vertebrata</taxon>
        <taxon>Euteleostomi</taxon>
        <taxon>Mammalia</taxon>
        <taxon>Eutheria</taxon>
        <taxon>Laurasiatheria</taxon>
        <taxon>Eulipotyphla</taxon>
        <taxon>Talpidae</taxon>
        <taxon>Galemys</taxon>
    </lineage>
</organism>
<evidence type="ECO:0000256" key="3">
    <source>
        <dbReference type="ARBA" id="ARBA00023242"/>
    </source>
</evidence>
<feature type="region of interest" description="Disordered" evidence="6">
    <location>
        <begin position="520"/>
        <end position="543"/>
    </location>
</feature>
<dbReference type="GO" id="GO:0005634">
    <property type="term" value="C:nucleus"/>
    <property type="evidence" value="ECO:0007669"/>
    <property type="project" value="UniProtKB-SubCell"/>
</dbReference>
<feature type="compositionally biased region" description="Polar residues" evidence="6">
    <location>
        <begin position="291"/>
        <end position="304"/>
    </location>
</feature>
<accession>A0A8J6AJH9</accession>
<feature type="region of interest" description="Disordered" evidence="6">
    <location>
        <begin position="203"/>
        <end position="223"/>
    </location>
</feature>
<feature type="compositionally biased region" description="Low complexity" evidence="6">
    <location>
        <begin position="39"/>
        <end position="50"/>
    </location>
</feature>
<reference evidence="8" key="1">
    <citation type="journal article" date="2021" name="Evol. Appl.">
        <title>The genome of the Pyrenean desman and the effects of bottlenecks and inbreeding on the genomic landscape of an endangered species.</title>
        <authorList>
            <person name="Escoda L."/>
            <person name="Castresana J."/>
        </authorList>
    </citation>
    <scope>NUCLEOTIDE SEQUENCE</scope>
    <source>
        <strain evidence="8">IBE-C5619</strain>
    </source>
</reference>
<keyword evidence="9" id="KW-1185">Reference proteome</keyword>
<feature type="region of interest" description="Disordered" evidence="6">
    <location>
        <begin position="290"/>
        <end position="309"/>
    </location>
</feature>
<proteinExistence type="predicted"/>
<dbReference type="Proteomes" id="UP000700334">
    <property type="component" value="Unassembled WGS sequence"/>
</dbReference>
<dbReference type="GO" id="GO:0003677">
    <property type="term" value="F:DNA binding"/>
    <property type="evidence" value="ECO:0007669"/>
    <property type="project" value="UniProtKB-UniRule"/>
</dbReference>
<dbReference type="EMBL" id="JAGFMF010011562">
    <property type="protein sequence ID" value="KAG8520546.1"/>
    <property type="molecule type" value="Genomic_DNA"/>
</dbReference>
<feature type="region of interest" description="Disordered" evidence="6">
    <location>
        <begin position="245"/>
        <end position="267"/>
    </location>
</feature>
<feature type="compositionally biased region" description="Basic and acidic residues" evidence="6">
    <location>
        <begin position="207"/>
        <end position="222"/>
    </location>
</feature>
<protein>
    <submittedName>
        <fullName evidence="8">Divergent paired-related homeobox</fullName>
    </submittedName>
</protein>
<evidence type="ECO:0000313" key="9">
    <source>
        <dbReference type="Proteomes" id="UP000700334"/>
    </source>
</evidence>
<evidence type="ECO:0000256" key="6">
    <source>
        <dbReference type="SAM" id="MobiDB-lite"/>
    </source>
</evidence>
<name>A0A8J6AJH9_GALPY</name>
<dbReference type="InterPro" id="IPR017970">
    <property type="entry name" value="Homeobox_CS"/>
</dbReference>
<dbReference type="CDD" id="cd00086">
    <property type="entry name" value="homeodomain"/>
    <property type="match status" value="1"/>
</dbReference>
<feature type="compositionally biased region" description="Basic and acidic residues" evidence="6">
    <location>
        <begin position="258"/>
        <end position="267"/>
    </location>
</feature>
<feature type="non-terminal residue" evidence="8">
    <location>
        <position position="1"/>
    </location>
</feature>
<keyword evidence="1 4" id="KW-0238">DNA-binding</keyword>
<feature type="domain" description="Homeobox" evidence="7">
    <location>
        <begin position="379"/>
        <end position="415"/>
    </location>
</feature>
<keyword evidence="3 4" id="KW-0539">Nucleus</keyword>
<dbReference type="GO" id="GO:0000981">
    <property type="term" value="F:DNA-binding transcription factor activity, RNA polymerase II-specific"/>
    <property type="evidence" value="ECO:0007669"/>
    <property type="project" value="InterPro"/>
</dbReference>
<feature type="region of interest" description="Disordered" evidence="6">
    <location>
        <begin position="415"/>
        <end position="463"/>
    </location>
</feature>
<dbReference type="SUPFAM" id="SSF46689">
    <property type="entry name" value="Homeodomain-like"/>
    <property type="match status" value="1"/>
</dbReference>
<sequence length="543" mass="58380">EGEISQPHPASPVYILLAPCEHESGTTFTQLAPHPPLLTPSSPLLLSPRSNCLEDNPGLGQGLSRRPGSAEEGPPHLPERSPGAEPKPVGLELKTLWSHSRSGAEDALEPQPTLWSHSRSGAEDALEPQGPVAPTSSHRAGAPGMVIELRANRLRVSRGCRHPTKATAHIRRRLGSPSGTWPPEAGASRADVVCSVVYWTGSSMQSDEGRDPRCHGGRDLNRRTHSPVAFSALVDWELPAGVCPQKQEAGVRRTSPGRLERAQRDDSESIIPASAAAVTVPDPGKVGVVPSRTTATQSTCSSTFHPGKGEWLMRMPSRPAQLRSCPASPRGDRHGLTLRMFHEGRMEQQVQKAPAVPTQEADSVHRAAADRAEAPVRGQPIPSLSVQREMATKMEIHPTVLQVWFKNYRARVKRARGGHPQQAQPEDAATPQAAEGGLRTPSPRRNLQTPRRPPQGAAPASLVYTHLPGPSFQLWICPSRQGHTDHATGHSVVHFGCCRDPNVYCLSPILDSSELPASLHPHARALRPEPGSGQAAPAPPGQR</sequence>
<dbReference type="OrthoDB" id="6159439at2759"/>
<dbReference type="Pfam" id="PF00046">
    <property type="entry name" value="Homeodomain"/>
    <property type="match status" value="1"/>
</dbReference>
<evidence type="ECO:0000313" key="8">
    <source>
        <dbReference type="EMBL" id="KAG8520546.1"/>
    </source>
</evidence>